<evidence type="ECO:0000256" key="3">
    <source>
        <dbReference type="ARBA" id="ARBA00022840"/>
    </source>
</evidence>
<gene>
    <name evidence="7" type="ORF">PHLCEN_2v8882</name>
</gene>
<dbReference type="GO" id="GO:0006281">
    <property type="term" value="P:DNA repair"/>
    <property type="evidence" value="ECO:0007669"/>
    <property type="project" value="TreeGrafter"/>
</dbReference>
<dbReference type="GO" id="GO:0016787">
    <property type="term" value="F:hydrolase activity"/>
    <property type="evidence" value="ECO:0007669"/>
    <property type="project" value="UniProtKB-KW"/>
</dbReference>
<dbReference type="Pfam" id="PF00271">
    <property type="entry name" value="Helicase_C"/>
    <property type="match status" value="1"/>
</dbReference>
<dbReference type="PANTHER" id="PTHR45626">
    <property type="entry name" value="TRANSCRIPTION TERMINATION FACTOR 2-RELATED"/>
    <property type="match status" value="1"/>
</dbReference>
<dbReference type="AlphaFoldDB" id="A0A2R6NSA4"/>
<dbReference type="InterPro" id="IPR049730">
    <property type="entry name" value="SNF2/RAD54-like_C"/>
</dbReference>
<evidence type="ECO:0000256" key="4">
    <source>
        <dbReference type="SAM" id="MobiDB-lite"/>
    </source>
</evidence>
<dbReference type="CDD" id="cd18008">
    <property type="entry name" value="DEXDc_SHPRH-like"/>
    <property type="match status" value="1"/>
</dbReference>
<dbReference type="EMBL" id="MLYV02000879">
    <property type="protein sequence ID" value="PSR75765.1"/>
    <property type="molecule type" value="Genomic_DNA"/>
</dbReference>
<dbReference type="GO" id="GO:0008094">
    <property type="term" value="F:ATP-dependent activity, acting on DNA"/>
    <property type="evidence" value="ECO:0007669"/>
    <property type="project" value="TreeGrafter"/>
</dbReference>
<dbReference type="PROSITE" id="PS51194">
    <property type="entry name" value="HELICASE_CTER"/>
    <property type="match status" value="1"/>
</dbReference>
<feature type="region of interest" description="Disordered" evidence="4">
    <location>
        <begin position="216"/>
        <end position="241"/>
    </location>
</feature>
<dbReference type="InterPro" id="IPR000330">
    <property type="entry name" value="SNF2_N"/>
</dbReference>
<comment type="caution">
    <text evidence="7">The sequence shown here is derived from an EMBL/GenBank/DDBJ whole genome shotgun (WGS) entry which is preliminary data.</text>
</comment>
<dbReference type="Gene3D" id="3.40.50.300">
    <property type="entry name" value="P-loop containing nucleotide triphosphate hydrolases"/>
    <property type="match status" value="2"/>
</dbReference>
<protein>
    <submittedName>
        <fullName evidence="7">Uncharacterized protein</fullName>
    </submittedName>
</protein>
<feature type="region of interest" description="Disordered" evidence="4">
    <location>
        <begin position="409"/>
        <end position="430"/>
    </location>
</feature>
<dbReference type="InterPro" id="IPR027417">
    <property type="entry name" value="P-loop_NTPase"/>
</dbReference>
<dbReference type="STRING" id="98765.A0A2R6NSA4"/>
<dbReference type="GO" id="GO:0005524">
    <property type="term" value="F:ATP binding"/>
    <property type="evidence" value="ECO:0007669"/>
    <property type="project" value="UniProtKB-KW"/>
</dbReference>
<dbReference type="OrthoDB" id="423559at2759"/>
<dbReference type="PANTHER" id="PTHR45626:SF14">
    <property type="entry name" value="ATP-DEPENDENT DNA HELICASE (EUROFUNG)"/>
    <property type="match status" value="1"/>
</dbReference>
<feature type="domain" description="Helicase C-terminal" evidence="6">
    <location>
        <begin position="493"/>
        <end position="655"/>
    </location>
</feature>
<dbReference type="SUPFAM" id="SSF52540">
    <property type="entry name" value="P-loop containing nucleoside triphosphate hydrolases"/>
    <property type="match status" value="2"/>
</dbReference>
<feature type="domain" description="Helicase ATP-binding" evidence="5">
    <location>
        <begin position="100"/>
        <end position="313"/>
    </location>
</feature>
<dbReference type="CDD" id="cd18793">
    <property type="entry name" value="SF2_C_SNF"/>
    <property type="match status" value="1"/>
</dbReference>
<dbReference type="InterPro" id="IPR014001">
    <property type="entry name" value="Helicase_ATP-bd"/>
</dbReference>
<evidence type="ECO:0000259" key="5">
    <source>
        <dbReference type="PROSITE" id="PS51192"/>
    </source>
</evidence>
<evidence type="ECO:0000256" key="1">
    <source>
        <dbReference type="ARBA" id="ARBA00022741"/>
    </source>
</evidence>
<dbReference type="GO" id="GO:0005634">
    <property type="term" value="C:nucleus"/>
    <property type="evidence" value="ECO:0007669"/>
    <property type="project" value="TreeGrafter"/>
</dbReference>
<dbReference type="Proteomes" id="UP000186601">
    <property type="component" value="Unassembled WGS sequence"/>
</dbReference>
<dbReference type="InterPro" id="IPR001650">
    <property type="entry name" value="Helicase_C-like"/>
</dbReference>
<sequence>MKAPTKITKAAPIHIPSNKDIPRPVRPTEPEYEVFDMRVDNTPEYRMTTTDAEKALKDLMTDVKDGGDIEINMEDAIVAGFKDNVRLLPHQVIGRTWMKERETGKRTGGILADDMGLGKTVQTLVRIVDGRPTKSAKAEGYAAATLVVCPVAVVGQWASEIRKYAEGLTVIEHHGPNRATDPEKLKKAHVVITSYSIVANEHATYAFDATDESKPKKSKKSAAAASDDNSDDSESNFARALKKKSPVKQKDALFKVKWWRIVLDEAHNIKNKTTKSAIGCYALDGKYRWCLTGTPMQNSVDELYSLIKFLRIKPLNDWTTFREQIAQPVKAGRPQRAIKRLHATILNGKPLLNLPDRIVNTVQCQFDPEERAFYNNIQTLVETSLEKLRRQGDVSKSYTTCNHPSLVSQDYRKDKEAVEPKAAKNDDDVDDNADELADLFGGLGLAKSEKRCQICQTPEDTSCSACEGMLSKAKDKSSVAESNLPPTSAKIRMILKLLQDIEDRGEGEKTIIFSQFTSMLDIVEPFLKSRHIKYVRYDGSMSKQHREEALEKIKDSKTIRVILISFKAGSTGLNLTCCNNVILVDLWWNPALEDQAFDRAHRLGQTRTVNIHKLSIPDTVEERILELQEKKRALATAALAGDKLKNMKLGLDDLMDLFKHNADDRDDDDAY</sequence>
<name>A0A2R6NSA4_9APHY</name>
<feature type="compositionally biased region" description="Basic and acidic residues" evidence="4">
    <location>
        <begin position="410"/>
        <end position="426"/>
    </location>
</feature>
<evidence type="ECO:0000313" key="8">
    <source>
        <dbReference type="Proteomes" id="UP000186601"/>
    </source>
</evidence>
<evidence type="ECO:0000313" key="7">
    <source>
        <dbReference type="EMBL" id="PSR75765.1"/>
    </source>
</evidence>
<keyword evidence="1" id="KW-0547">Nucleotide-binding</keyword>
<dbReference type="PROSITE" id="PS51192">
    <property type="entry name" value="HELICASE_ATP_BIND_1"/>
    <property type="match status" value="1"/>
</dbReference>
<evidence type="ECO:0000259" key="6">
    <source>
        <dbReference type="PROSITE" id="PS51194"/>
    </source>
</evidence>
<keyword evidence="3" id="KW-0067">ATP-binding</keyword>
<dbReference type="SMART" id="SM00490">
    <property type="entry name" value="HELICc"/>
    <property type="match status" value="1"/>
</dbReference>
<dbReference type="SMART" id="SM00487">
    <property type="entry name" value="DEXDc"/>
    <property type="match status" value="1"/>
</dbReference>
<evidence type="ECO:0000256" key="2">
    <source>
        <dbReference type="ARBA" id="ARBA00022801"/>
    </source>
</evidence>
<accession>A0A2R6NSA4</accession>
<dbReference type="InterPro" id="IPR050628">
    <property type="entry name" value="SNF2_RAD54_helicase_TF"/>
</dbReference>
<reference evidence="7 8" key="1">
    <citation type="submission" date="2018-02" db="EMBL/GenBank/DDBJ databases">
        <title>Genome sequence of the basidiomycete white-rot fungus Phlebia centrifuga.</title>
        <authorList>
            <person name="Granchi Z."/>
            <person name="Peng M."/>
            <person name="de Vries R.P."/>
            <person name="Hilden K."/>
            <person name="Makela M.R."/>
            <person name="Grigoriev I."/>
            <person name="Riley R."/>
        </authorList>
    </citation>
    <scope>NUCLEOTIDE SEQUENCE [LARGE SCALE GENOMIC DNA]</scope>
    <source>
        <strain evidence="7 8">FBCC195</strain>
    </source>
</reference>
<proteinExistence type="predicted"/>
<dbReference type="Pfam" id="PF00176">
    <property type="entry name" value="SNF2-rel_dom"/>
    <property type="match status" value="1"/>
</dbReference>
<organism evidence="7 8">
    <name type="scientific">Hermanssonia centrifuga</name>
    <dbReference type="NCBI Taxonomy" id="98765"/>
    <lineage>
        <taxon>Eukaryota</taxon>
        <taxon>Fungi</taxon>
        <taxon>Dikarya</taxon>
        <taxon>Basidiomycota</taxon>
        <taxon>Agaricomycotina</taxon>
        <taxon>Agaricomycetes</taxon>
        <taxon>Polyporales</taxon>
        <taxon>Meruliaceae</taxon>
        <taxon>Hermanssonia</taxon>
    </lineage>
</organism>
<keyword evidence="8" id="KW-1185">Reference proteome</keyword>
<keyword evidence="2" id="KW-0378">Hydrolase</keyword>